<dbReference type="Proteomes" id="UP000076481">
    <property type="component" value="Unassembled WGS sequence"/>
</dbReference>
<dbReference type="PROSITE" id="PS00922">
    <property type="entry name" value="TRANSGLYCOSYLASE"/>
    <property type="match status" value="1"/>
</dbReference>
<dbReference type="GO" id="GO:0016020">
    <property type="term" value="C:membrane"/>
    <property type="evidence" value="ECO:0007669"/>
    <property type="project" value="InterPro"/>
</dbReference>
<accession>A0A165MHH7</accession>
<name>A0A165MHH7_PELLU</name>
<dbReference type="PANTHER" id="PTHR37423:SF2">
    <property type="entry name" value="MEMBRANE-BOUND LYTIC MUREIN TRANSGLYCOSYLASE C"/>
    <property type="match status" value="1"/>
</dbReference>
<dbReference type="InterPro" id="IPR023346">
    <property type="entry name" value="Lysozyme-like_dom_sf"/>
</dbReference>
<comment type="similarity">
    <text evidence="1">Belongs to the transglycosylase Slt family.</text>
</comment>
<feature type="domain" description="LysM" evidence="2">
    <location>
        <begin position="476"/>
        <end position="520"/>
    </location>
</feature>
<dbReference type="AlphaFoldDB" id="A0A165MHH7"/>
<dbReference type="GO" id="GO:0000270">
    <property type="term" value="P:peptidoglycan metabolic process"/>
    <property type="evidence" value="ECO:0007669"/>
    <property type="project" value="InterPro"/>
</dbReference>
<dbReference type="InterPro" id="IPR018392">
    <property type="entry name" value="LysM"/>
</dbReference>
<dbReference type="InterPro" id="IPR036779">
    <property type="entry name" value="LysM_dom_sf"/>
</dbReference>
<evidence type="ECO:0000259" key="2">
    <source>
        <dbReference type="PROSITE" id="PS51782"/>
    </source>
</evidence>
<dbReference type="CDD" id="cd00118">
    <property type="entry name" value="LysM"/>
    <property type="match status" value="2"/>
</dbReference>
<feature type="domain" description="LysM" evidence="2">
    <location>
        <begin position="416"/>
        <end position="460"/>
    </location>
</feature>
<dbReference type="CDD" id="cd16894">
    <property type="entry name" value="MltD-like"/>
    <property type="match status" value="1"/>
</dbReference>
<protein>
    <submittedName>
        <fullName evidence="3">Lytic transglycosylase</fullName>
    </submittedName>
</protein>
<dbReference type="Pfam" id="PF01464">
    <property type="entry name" value="SLT"/>
    <property type="match status" value="1"/>
</dbReference>
<dbReference type="SUPFAM" id="SSF53955">
    <property type="entry name" value="Lysozyme-like"/>
    <property type="match status" value="1"/>
</dbReference>
<dbReference type="Pfam" id="PF01476">
    <property type="entry name" value="LysM"/>
    <property type="match status" value="2"/>
</dbReference>
<dbReference type="Gene3D" id="3.10.350.10">
    <property type="entry name" value="LysM domain"/>
    <property type="match status" value="2"/>
</dbReference>
<dbReference type="InterPro" id="IPR008258">
    <property type="entry name" value="Transglycosylase_SLT_dom_1"/>
</dbReference>
<dbReference type="PANTHER" id="PTHR37423">
    <property type="entry name" value="SOLUBLE LYTIC MUREIN TRANSGLYCOSYLASE-RELATED"/>
    <property type="match status" value="1"/>
</dbReference>
<sequence>MLIGGVSFVPINLPYTFPVPPVIIRIPYALPGLLLPLLLLLLAPIGRPAAAASAPDVFSSASLSASLDSLMQASYFSDEHFAVPSGTETRSGFPLQFVPQYSDSVYAARIEALNRKTPFNLTYNNHVKGFIRVYAVDKRIATTKILGLTRIYFPMFEAALARHNVPADMKYLAIVESALNPTAVSRAGAKGLWQFMYGTGSRYGLESSSFIEDRFNPRKASDAAARHLRDLYNIYGDWFLALAAYNSGPGNVNKAIRKARAASGSSGNRDYWTIWRYLPAETRGYVPAFIAVHYIMNYHREHNLEPLLPGFLYRDIESVEVRRPVSFERVSLTLGLPIEDLRFLNPQYKIGFVPAGNTAKGELRIPEQYARVFSDRENDLYDPVVTALDIPEGITDTAEVVPDVSPLQPSPPARITTHRVAKGETAASIARRYGISIRELAALNGLGGRMLIQRGQRLSIATTDTGSRKNSGRDVRYHRVRRGETLSDIASEYRISVRRLAEWNRISNKKIIRTGQKLRVSP</sequence>
<comment type="caution">
    <text evidence="3">The sequence shown here is derived from an EMBL/GenBank/DDBJ whole genome shotgun (WGS) entry which is preliminary data.</text>
</comment>
<evidence type="ECO:0000256" key="1">
    <source>
        <dbReference type="ARBA" id="ARBA00007734"/>
    </source>
</evidence>
<dbReference type="GO" id="GO:0008933">
    <property type="term" value="F:peptidoglycan lytic transglycosylase activity"/>
    <property type="evidence" value="ECO:0007669"/>
    <property type="project" value="InterPro"/>
</dbReference>
<dbReference type="InterPro" id="IPR000189">
    <property type="entry name" value="Transglyc_AS"/>
</dbReference>
<reference evidence="3 4" key="1">
    <citation type="submission" date="2016-03" db="EMBL/GenBank/DDBJ databases">
        <title>Speciation and ecological success in dimly lit waters: horizontal gene transfer in a green sulfur bacteria bloom unveiled by metagenomic assembly.</title>
        <authorList>
            <person name="Llorens-Mares T."/>
            <person name="Liu Z."/>
            <person name="Allen L.Z."/>
            <person name="Rusch D.B."/>
            <person name="Craig M.T."/>
            <person name="Dupont C.L."/>
            <person name="Bryant D.A."/>
            <person name="Casamayor E.O."/>
        </authorList>
    </citation>
    <scope>NUCLEOTIDE SEQUENCE [LARGE SCALE GENOMIC DNA]</scope>
    <source>
        <strain evidence="3">CIII</strain>
    </source>
</reference>
<dbReference type="SUPFAM" id="SSF54106">
    <property type="entry name" value="LysM domain"/>
    <property type="match status" value="2"/>
</dbReference>
<dbReference type="SMART" id="SM00257">
    <property type="entry name" value="LysM"/>
    <property type="match status" value="2"/>
</dbReference>
<dbReference type="PROSITE" id="PS51782">
    <property type="entry name" value="LYSM"/>
    <property type="match status" value="2"/>
</dbReference>
<proteinExistence type="inferred from homology"/>
<dbReference type="EMBL" id="LVWG01000003">
    <property type="protein sequence ID" value="KZK75251.1"/>
    <property type="molecule type" value="Genomic_DNA"/>
</dbReference>
<organism evidence="3 4">
    <name type="scientific">Pelodictyon luteolum</name>
    <dbReference type="NCBI Taxonomy" id="1100"/>
    <lineage>
        <taxon>Bacteria</taxon>
        <taxon>Pseudomonadati</taxon>
        <taxon>Chlorobiota</taxon>
        <taxon>Chlorobiia</taxon>
        <taxon>Chlorobiales</taxon>
        <taxon>Chlorobiaceae</taxon>
        <taxon>Chlorobium/Pelodictyon group</taxon>
        <taxon>Pelodictyon</taxon>
    </lineage>
</organism>
<gene>
    <name evidence="3" type="ORF">A3K90_05605</name>
</gene>
<evidence type="ECO:0000313" key="4">
    <source>
        <dbReference type="Proteomes" id="UP000076481"/>
    </source>
</evidence>
<dbReference type="Gene3D" id="1.10.530.10">
    <property type="match status" value="1"/>
</dbReference>
<evidence type="ECO:0000313" key="3">
    <source>
        <dbReference type="EMBL" id="KZK75251.1"/>
    </source>
</evidence>